<keyword evidence="2" id="KW-1185">Reference proteome</keyword>
<evidence type="ECO:0000313" key="1">
    <source>
        <dbReference type="EMBL" id="GIY06859.1"/>
    </source>
</evidence>
<protein>
    <submittedName>
        <fullName evidence="1">Uncharacterized protein</fullName>
    </submittedName>
</protein>
<proteinExistence type="predicted"/>
<dbReference type="EMBL" id="BPLR01006007">
    <property type="protein sequence ID" value="GIY06859.1"/>
    <property type="molecule type" value="Genomic_DNA"/>
</dbReference>
<dbReference type="AlphaFoldDB" id="A0AAV4QBT1"/>
<gene>
    <name evidence="1" type="primary">AVEN_145983_1</name>
    <name evidence="1" type="ORF">CEXT_434701</name>
</gene>
<name>A0AAV4QBT1_CAEEX</name>
<sequence>MLGAKLVSCERKPLMPTQEFMKILNCAATSENKGEMCDKYLNCTRLMPQNLLLIVYDLKRLLDSSLGFQTYQAAYIECVPIYNPDGIGQCTKTEELYHSEDARKDLQLHYKNGGYQKTDRIRIGSNDNISSASGFVNSERKMKPFEIQAIFAIALTAFCAFGQHEPPISREEFLSVLDCAAESGDPVLCDNFLYCDNMLPFPYHVAYNECVPIYNPKGIGECTNGQQLYHSAEDRRKINDCIVSMVDTQELTDEQLTENDNFQDCIRQLGENVSIEARKYVTNLNSTKTCHISLFFFYIT</sequence>
<accession>A0AAV4QBT1</accession>
<dbReference type="Proteomes" id="UP001054945">
    <property type="component" value="Unassembled WGS sequence"/>
</dbReference>
<organism evidence="1 2">
    <name type="scientific">Caerostris extrusa</name>
    <name type="common">Bark spider</name>
    <name type="synonym">Caerostris bankana</name>
    <dbReference type="NCBI Taxonomy" id="172846"/>
    <lineage>
        <taxon>Eukaryota</taxon>
        <taxon>Metazoa</taxon>
        <taxon>Ecdysozoa</taxon>
        <taxon>Arthropoda</taxon>
        <taxon>Chelicerata</taxon>
        <taxon>Arachnida</taxon>
        <taxon>Araneae</taxon>
        <taxon>Araneomorphae</taxon>
        <taxon>Entelegynae</taxon>
        <taxon>Araneoidea</taxon>
        <taxon>Araneidae</taxon>
        <taxon>Caerostris</taxon>
    </lineage>
</organism>
<comment type="caution">
    <text evidence="1">The sequence shown here is derived from an EMBL/GenBank/DDBJ whole genome shotgun (WGS) entry which is preliminary data.</text>
</comment>
<evidence type="ECO:0000313" key="2">
    <source>
        <dbReference type="Proteomes" id="UP001054945"/>
    </source>
</evidence>
<reference evidence="1 2" key="1">
    <citation type="submission" date="2021-06" db="EMBL/GenBank/DDBJ databases">
        <title>Caerostris extrusa draft genome.</title>
        <authorList>
            <person name="Kono N."/>
            <person name="Arakawa K."/>
        </authorList>
    </citation>
    <scope>NUCLEOTIDE SEQUENCE [LARGE SCALE GENOMIC DNA]</scope>
</reference>